<evidence type="ECO:0000256" key="1">
    <source>
        <dbReference type="PIRSR" id="PIRSR605301-1"/>
    </source>
</evidence>
<dbReference type="SMART" id="SM01388">
    <property type="entry name" value="Mob1_phocein"/>
    <property type="match status" value="1"/>
</dbReference>
<organism evidence="3 4">
    <name type="scientific">Macrolepiota fuliginosa MF-IS2</name>
    <dbReference type="NCBI Taxonomy" id="1400762"/>
    <lineage>
        <taxon>Eukaryota</taxon>
        <taxon>Fungi</taxon>
        <taxon>Dikarya</taxon>
        <taxon>Basidiomycota</taxon>
        <taxon>Agaricomycotina</taxon>
        <taxon>Agaricomycetes</taxon>
        <taxon>Agaricomycetidae</taxon>
        <taxon>Agaricales</taxon>
        <taxon>Agaricineae</taxon>
        <taxon>Agaricaceae</taxon>
        <taxon>Macrolepiota</taxon>
    </lineage>
</organism>
<dbReference type="InterPro" id="IPR036703">
    <property type="entry name" value="MOB_kinase_act_sf"/>
</dbReference>
<dbReference type="EMBL" id="MU151551">
    <property type="protein sequence ID" value="KAF9442891.1"/>
    <property type="molecule type" value="Genomic_DNA"/>
</dbReference>
<dbReference type="InterPro" id="IPR005301">
    <property type="entry name" value="MOB_kinase_act_fam"/>
</dbReference>
<dbReference type="Proteomes" id="UP000807342">
    <property type="component" value="Unassembled WGS sequence"/>
</dbReference>
<dbReference type="AlphaFoldDB" id="A0A9P5X4W5"/>
<feature type="non-terminal residue" evidence="3">
    <location>
        <position position="251"/>
    </location>
</feature>
<dbReference type="SUPFAM" id="SSF101152">
    <property type="entry name" value="Mob1/phocein"/>
    <property type="match status" value="1"/>
</dbReference>
<dbReference type="Gene3D" id="1.20.140.30">
    <property type="entry name" value="MOB kinase activator"/>
    <property type="match status" value="1"/>
</dbReference>
<keyword evidence="4" id="KW-1185">Reference proteome</keyword>
<keyword evidence="1" id="KW-0862">Zinc</keyword>
<feature type="region of interest" description="Disordered" evidence="2">
    <location>
        <begin position="62"/>
        <end position="99"/>
    </location>
</feature>
<evidence type="ECO:0000256" key="2">
    <source>
        <dbReference type="SAM" id="MobiDB-lite"/>
    </source>
</evidence>
<dbReference type="OrthoDB" id="10262609at2759"/>
<comment type="caution">
    <text evidence="3">The sequence shown here is derived from an EMBL/GenBank/DDBJ whole genome shotgun (WGS) entry which is preliminary data.</text>
</comment>
<proteinExistence type="predicted"/>
<accession>A0A9P5X4W5</accession>
<feature type="binding site" evidence="1">
    <location>
        <position position="132"/>
    </location>
    <ligand>
        <name>Zn(2+)</name>
        <dbReference type="ChEBI" id="CHEBI:29105"/>
    </ligand>
</feature>
<sequence>METQTQPLIQRPLRGSRISTFYPVKSLPALSSLDSAFQLQEYISLLIRLDVHDVETITSLPGGVKDAKEREPKEDFDQEARGDGGEDKEAEGEKEKDEKDVTVDEACWIYEQLRRLAQDLTHPLITTLQQECSRTTCPEMKAGEWLYLCVAHGNEGAMEQCCAIDYILHTLDSATALLNSPRAFPSRLQIPTSSHRHFSSLARRLGRIFAHAYFHHREAFEQAEAESSLYGRFLALTSKFDLVPSEFLVIP</sequence>
<dbReference type="Pfam" id="PF03637">
    <property type="entry name" value="Mob1_phocein"/>
    <property type="match status" value="1"/>
</dbReference>
<reference evidence="3" key="1">
    <citation type="submission" date="2020-11" db="EMBL/GenBank/DDBJ databases">
        <authorList>
            <consortium name="DOE Joint Genome Institute"/>
            <person name="Ahrendt S."/>
            <person name="Riley R."/>
            <person name="Andreopoulos W."/>
            <person name="Labutti K."/>
            <person name="Pangilinan J."/>
            <person name="Ruiz-Duenas F.J."/>
            <person name="Barrasa J.M."/>
            <person name="Sanchez-Garcia M."/>
            <person name="Camarero S."/>
            <person name="Miyauchi S."/>
            <person name="Serrano A."/>
            <person name="Linde D."/>
            <person name="Babiker R."/>
            <person name="Drula E."/>
            <person name="Ayuso-Fernandez I."/>
            <person name="Pacheco R."/>
            <person name="Padilla G."/>
            <person name="Ferreira P."/>
            <person name="Barriuso J."/>
            <person name="Kellner H."/>
            <person name="Castanera R."/>
            <person name="Alfaro M."/>
            <person name="Ramirez L."/>
            <person name="Pisabarro A.G."/>
            <person name="Kuo A."/>
            <person name="Tritt A."/>
            <person name="Lipzen A."/>
            <person name="He G."/>
            <person name="Yan M."/>
            <person name="Ng V."/>
            <person name="Cullen D."/>
            <person name="Martin F."/>
            <person name="Rosso M.-N."/>
            <person name="Henrissat B."/>
            <person name="Hibbett D."/>
            <person name="Martinez A.T."/>
            <person name="Grigoriev I.V."/>
        </authorList>
    </citation>
    <scope>NUCLEOTIDE SEQUENCE</scope>
    <source>
        <strain evidence="3">MF-IS2</strain>
    </source>
</reference>
<name>A0A9P5X4W5_9AGAR</name>
<feature type="compositionally biased region" description="Basic and acidic residues" evidence="2">
    <location>
        <begin position="65"/>
        <end position="99"/>
    </location>
</feature>
<feature type="binding site" evidence="1">
    <location>
        <position position="137"/>
    </location>
    <ligand>
        <name>Zn(2+)</name>
        <dbReference type="ChEBI" id="CHEBI:29105"/>
    </ligand>
</feature>
<evidence type="ECO:0000313" key="4">
    <source>
        <dbReference type="Proteomes" id="UP000807342"/>
    </source>
</evidence>
<keyword evidence="1" id="KW-0479">Metal-binding</keyword>
<gene>
    <name evidence="3" type="ORF">P691DRAFT_680619</name>
</gene>
<evidence type="ECO:0000313" key="3">
    <source>
        <dbReference type="EMBL" id="KAF9442891.1"/>
    </source>
</evidence>
<feature type="binding site" evidence="1">
    <location>
        <position position="211"/>
    </location>
    <ligand>
        <name>Zn(2+)</name>
        <dbReference type="ChEBI" id="CHEBI:29105"/>
    </ligand>
</feature>
<dbReference type="PANTHER" id="PTHR22599">
    <property type="entry name" value="MPS ONE BINDER KINASE ACTIVATOR-LIKE MOB"/>
    <property type="match status" value="1"/>
</dbReference>
<protein>
    <submittedName>
        <fullName evidence="3">Mob1/phocein</fullName>
    </submittedName>
</protein>
<feature type="binding site" evidence="1">
    <location>
        <position position="216"/>
    </location>
    <ligand>
        <name>Zn(2+)</name>
        <dbReference type="ChEBI" id="CHEBI:29105"/>
    </ligand>
</feature>